<organism evidence="1">
    <name type="scientific">marine sediment metagenome</name>
    <dbReference type="NCBI Taxonomy" id="412755"/>
    <lineage>
        <taxon>unclassified sequences</taxon>
        <taxon>metagenomes</taxon>
        <taxon>ecological metagenomes</taxon>
    </lineage>
</organism>
<gene>
    <name evidence="1" type="ORF">S01H1_18528</name>
</gene>
<accession>X0SJZ4</accession>
<feature type="non-terminal residue" evidence="1">
    <location>
        <position position="1"/>
    </location>
</feature>
<dbReference type="AlphaFoldDB" id="X0SJZ4"/>
<name>X0SJZ4_9ZZZZ</name>
<evidence type="ECO:0000313" key="1">
    <source>
        <dbReference type="EMBL" id="GAF81334.1"/>
    </source>
</evidence>
<sequence>FFRHLNPSLSKDRICEDMASLENELFYDPPYIN</sequence>
<proteinExistence type="predicted"/>
<comment type="caution">
    <text evidence="1">The sequence shown here is derived from an EMBL/GenBank/DDBJ whole genome shotgun (WGS) entry which is preliminary data.</text>
</comment>
<reference evidence="1" key="1">
    <citation type="journal article" date="2014" name="Front. Microbiol.">
        <title>High frequency of phylogenetically diverse reductive dehalogenase-homologous genes in deep subseafloor sedimentary metagenomes.</title>
        <authorList>
            <person name="Kawai M."/>
            <person name="Futagami T."/>
            <person name="Toyoda A."/>
            <person name="Takaki Y."/>
            <person name="Nishi S."/>
            <person name="Hori S."/>
            <person name="Arai W."/>
            <person name="Tsubouchi T."/>
            <person name="Morono Y."/>
            <person name="Uchiyama I."/>
            <person name="Ito T."/>
            <person name="Fujiyama A."/>
            <person name="Inagaki F."/>
            <person name="Takami H."/>
        </authorList>
    </citation>
    <scope>NUCLEOTIDE SEQUENCE</scope>
    <source>
        <strain evidence="1">Expedition CK06-06</strain>
    </source>
</reference>
<protein>
    <submittedName>
        <fullName evidence="1">Uncharacterized protein</fullName>
    </submittedName>
</protein>
<dbReference type="EMBL" id="BARS01009912">
    <property type="protein sequence ID" value="GAF81334.1"/>
    <property type="molecule type" value="Genomic_DNA"/>
</dbReference>